<keyword evidence="5" id="KW-0049">Antioxidant</keyword>
<evidence type="ECO:0000256" key="5">
    <source>
        <dbReference type="ARBA" id="ARBA00022862"/>
    </source>
</evidence>
<comment type="subcellular location">
    <subcellularLocation>
        <location evidence="1">Secreted</location>
        <location evidence="1">Extracellular space</location>
    </subcellularLocation>
</comment>
<comment type="similarity">
    <text evidence="2 8">Belongs to the Cu-Zn superoxide dismutase family.</text>
</comment>
<dbReference type="AlphaFoldDB" id="A0A183GDQ7"/>
<dbReference type="EMBL" id="UZAH01032113">
    <property type="protein sequence ID" value="VDP19710.1"/>
    <property type="molecule type" value="Genomic_DNA"/>
</dbReference>
<evidence type="ECO:0000256" key="7">
    <source>
        <dbReference type="ARBA" id="ARBA00023157"/>
    </source>
</evidence>
<dbReference type="PROSITE" id="PS00087">
    <property type="entry name" value="SOD_CU_ZN_1"/>
    <property type="match status" value="1"/>
</dbReference>
<comment type="function">
    <text evidence="8">Destroys radicals which are normally produced within the cells and which are toxic to biological systems.</text>
</comment>
<dbReference type="PRINTS" id="PR00068">
    <property type="entry name" value="CUZNDISMTASE"/>
</dbReference>
<dbReference type="GO" id="GO:0005507">
    <property type="term" value="F:copper ion binding"/>
    <property type="evidence" value="ECO:0007669"/>
    <property type="project" value="InterPro"/>
</dbReference>
<dbReference type="InterPro" id="IPR036423">
    <property type="entry name" value="SOD-like_Cu/Zn_dom_sf"/>
</dbReference>
<evidence type="ECO:0000256" key="6">
    <source>
        <dbReference type="ARBA" id="ARBA00023008"/>
    </source>
</evidence>
<comment type="cofactor">
    <cofactor evidence="8">
        <name>Zn(2+)</name>
        <dbReference type="ChEBI" id="CHEBI:29105"/>
    </cofactor>
    <text evidence="8">Binds 1 zinc ion per subunit.</text>
</comment>
<keyword evidence="7" id="KW-1015">Disulfide bond</keyword>
<keyword evidence="11" id="KW-1185">Reference proteome</keyword>
<evidence type="ECO:0000313" key="11">
    <source>
        <dbReference type="Proteomes" id="UP000050761"/>
    </source>
</evidence>
<keyword evidence="6 8" id="KW-0186">Copper</keyword>
<dbReference type="EC" id="1.15.1.1" evidence="8"/>
<sequence length="229" mass="24557">MVSSRWQARSIIPLSIAIHIFSCLIKARAYIFEAVKGGNPSKTIGVIDLTQVGTLVKLNGSVTGLKPGLHGFHIHEKGDLGNGCLASGAHFNPHKLMHGAPDDSNRHVGDLGNINAPASGDTPISISDSVIALSGQHDVIGRAIVIHSDADDLGRGSSELSKTTGNAGSRVACGVIVYKARYSRQANRLPSSRHLFSVELHLIAFLNYYLFIFLHILSGHPFVPLLFLR</sequence>
<dbReference type="WBParaSite" id="HPBE_0002039901-mRNA-1">
    <property type="protein sequence ID" value="HPBE_0002039901-mRNA-1"/>
    <property type="gene ID" value="HPBE_0002039901"/>
</dbReference>
<evidence type="ECO:0000259" key="9">
    <source>
        <dbReference type="Pfam" id="PF00080"/>
    </source>
</evidence>
<comment type="cofactor">
    <cofactor evidence="8">
        <name>Cu cation</name>
        <dbReference type="ChEBI" id="CHEBI:23378"/>
    </cofactor>
    <text evidence="8">Binds 1 copper ion per subunit.</text>
</comment>
<keyword evidence="3 8" id="KW-0479">Metal-binding</keyword>
<dbReference type="OrthoDB" id="2015551at2759"/>
<protein>
    <recommendedName>
        <fullName evidence="8">Superoxide dismutase [Cu-Zn]</fullName>
        <ecNumber evidence="8">1.15.1.1</ecNumber>
    </recommendedName>
</protein>
<evidence type="ECO:0000313" key="12">
    <source>
        <dbReference type="WBParaSite" id="HPBE_0002039901-mRNA-1"/>
    </source>
</evidence>
<reference evidence="12" key="2">
    <citation type="submission" date="2019-09" db="UniProtKB">
        <authorList>
            <consortium name="WormBaseParasite"/>
        </authorList>
    </citation>
    <scope>IDENTIFICATION</scope>
</reference>
<name>A0A183GDQ7_HELPZ</name>
<dbReference type="CDD" id="cd00305">
    <property type="entry name" value="Cu-Zn_Superoxide_Dismutase"/>
    <property type="match status" value="1"/>
</dbReference>
<dbReference type="Proteomes" id="UP000050761">
    <property type="component" value="Unassembled WGS sequence"/>
</dbReference>
<evidence type="ECO:0000256" key="1">
    <source>
        <dbReference type="ARBA" id="ARBA00004239"/>
    </source>
</evidence>
<keyword evidence="4 8" id="KW-0862">Zinc</keyword>
<keyword evidence="8" id="KW-0560">Oxidoreductase</keyword>
<dbReference type="GO" id="GO:0005576">
    <property type="term" value="C:extracellular region"/>
    <property type="evidence" value="ECO:0007669"/>
    <property type="project" value="UniProtKB-SubCell"/>
</dbReference>
<proteinExistence type="inferred from homology"/>
<dbReference type="InterPro" id="IPR024134">
    <property type="entry name" value="SOD_Cu/Zn_/chaperone"/>
</dbReference>
<accession>A0A183GDQ7</accession>
<evidence type="ECO:0000256" key="8">
    <source>
        <dbReference type="RuleBase" id="RU000393"/>
    </source>
</evidence>
<dbReference type="GO" id="GO:0004784">
    <property type="term" value="F:superoxide dismutase activity"/>
    <property type="evidence" value="ECO:0007669"/>
    <property type="project" value="UniProtKB-EC"/>
</dbReference>
<reference evidence="10 11" key="1">
    <citation type="submission" date="2018-11" db="EMBL/GenBank/DDBJ databases">
        <authorList>
            <consortium name="Pathogen Informatics"/>
        </authorList>
    </citation>
    <scope>NUCLEOTIDE SEQUENCE [LARGE SCALE GENOMIC DNA]</scope>
</reference>
<dbReference type="FunFam" id="2.60.40.200:FF:000004">
    <property type="entry name" value="Copper chaperone for superoxide dismutase"/>
    <property type="match status" value="1"/>
</dbReference>
<evidence type="ECO:0000313" key="10">
    <source>
        <dbReference type="EMBL" id="VDP19710.1"/>
    </source>
</evidence>
<dbReference type="InterPro" id="IPR018152">
    <property type="entry name" value="SOD_Cu/Zn_BS"/>
</dbReference>
<comment type="catalytic activity">
    <reaction evidence="8">
        <text>2 superoxide + 2 H(+) = H2O2 + O2</text>
        <dbReference type="Rhea" id="RHEA:20696"/>
        <dbReference type="ChEBI" id="CHEBI:15378"/>
        <dbReference type="ChEBI" id="CHEBI:15379"/>
        <dbReference type="ChEBI" id="CHEBI:16240"/>
        <dbReference type="ChEBI" id="CHEBI:18421"/>
        <dbReference type="EC" id="1.15.1.1"/>
    </reaction>
</comment>
<dbReference type="SUPFAM" id="SSF49329">
    <property type="entry name" value="Cu,Zn superoxide dismutase-like"/>
    <property type="match status" value="1"/>
</dbReference>
<dbReference type="InterPro" id="IPR001424">
    <property type="entry name" value="SOD_Cu_Zn_dom"/>
</dbReference>
<dbReference type="Gene3D" id="2.60.40.200">
    <property type="entry name" value="Superoxide dismutase, copper/zinc binding domain"/>
    <property type="match status" value="1"/>
</dbReference>
<evidence type="ECO:0000256" key="2">
    <source>
        <dbReference type="ARBA" id="ARBA00010457"/>
    </source>
</evidence>
<dbReference type="PANTHER" id="PTHR10003">
    <property type="entry name" value="SUPEROXIDE DISMUTASE CU-ZN -RELATED"/>
    <property type="match status" value="1"/>
</dbReference>
<organism evidence="11 12">
    <name type="scientific">Heligmosomoides polygyrus</name>
    <name type="common">Parasitic roundworm</name>
    <dbReference type="NCBI Taxonomy" id="6339"/>
    <lineage>
        <taxon>Eukaryota</taxon>
        <taxon>Metazoa</taxon>
        <taxon>Ecdysozoa</taxon>
        <taxon>Nematoda</taxon>
        <taxon>Chromadorea</taxon>
        <taxon>Rhabditida</taxon>
        <taxon>Rhabditina</taxon>
        <taxon>Rhabditomorpha</taxon>
        <taxon>Strongyloidea</taxon>
        <taxon>Heligmosomidae</taxon>
        <taxon>Heligmosomoides</taxon>
    </lineage>
</organism>
<evidence type="ECO:0000256" key="3">
    <source>
        <dbReference type="ARBA" id="ARBA00022723"/>
    </source>
</evidence>
<dbReference type="Pfam" id="PF00080">
    <property type="entry name" value="Sod_Cu"/>
    <property type="match status" value="1"/>
</dbReference>
<feature type="domain" description="Superoxide dismutase copper/zinc binding" evidence="9">
    <location>
        <begin position="45"/>
        <end position="176"/>
    </location>
</feature>
<evidence type="ECO:0000256" key="4">
    <source>
        <dbReference type="ARBA" id="ARBA00022833"/>
    </source>
</evidence>
<gene>
    <name evidence="10" type="ORF">HPBE_LOCUS20394</name>
</gene>
<dbReference type="PROSITE" id="PS00332">
    <property type="entry name" value="SOD_CU_ZN_2"/>
    <property type="match status" value="1"/>
</dbReference>
<accession>A0A3P8BPP6</accession>